<sequence length="72" mass="8697">MILKNLSKATFYAKTSNNNDLLVVFLYVDDILVIRSNFELVQQFKDQMMMVFEIIDLREMSYFFRIEISQFK</sequence>
<reference evidence="3" key="1">
    <citation type="journal article" date="2019" name="Plant Biotechnol. J.">
        <title>Genome sequencing of the Australian wild diploid species Gossypium australe highlights disease resistance and delayed gland morphogenesis.</title>
        <authorList>
            <person name="Cai Y."/>
            <person name="Cai X."/>
            <person name="Wang Q."/>
            <person name="Wang P."/>
            <person name="Zhang Y."/>
            <person name="Cai C."/>
            <person name="Xu Y."/>
            <person name="Wang K."/>
            <person name="Zhou Z."/>
            <person name="Wang C."/>
            <person name="Geng S."/>
            <person name="Li B."/>
            <person name="Dong Q."/>
            <person name="Hou Y."/>
            <person name="Wang H."/>
            <person name="Ai P."/>
            <person name="Liu Z."/>
            <person name="Yi F."/>
            <person name="Sun M."/>
            <person name="An G."/>
            <person name="Cheng J."/>
            <person name="Zhang Y."/>
            <person name="Shi Q."/>
            <person name="Xie Y."/>
            <person name="Shi X."/>
            <person name="Chang Y."/>
            <person name="Huang F."/>
            <person name="Chen Y."/>
            <person name="Hong S."/>
            <person name="Mi L."/>
            <person name="Sun Q."/>
            <person name="Zhang L."/>
            <person name="Zhou B."/>
            <person name="Peng R."/>
            <person name="Zhang X."/>
            <person name="Liu F."/>
        </authorList>
    </citation>
    <scope>NUCLEOTIDE SEQUENCE [LARGE SCALE GENOMIC DNA]</scope>
    <source>
        <strain evidence="3">cv. PA1801</strain>
    </source>
</reference>
<evidence type="ECO:0000313" key="3">
    <source>
        <dbReference type="Proteomes" id="UP000325315"/>
    </source>
</evidence>
<protein>
    <submittedName>
        <fullName evidence="2">Integrase, catalytic core</fullName>
    </submittedName>
</protein>
<dbReference type="EMBL" id="SMMG02000009">
    <property type="protein sequence ID" value="KAA3461792.1"/>
    <property type="molecule type" value="Genomic_DNA"/>
</dbReference>
<comment type="caution">
    <text evidence="2">The sequence shown here is derived from an EMBL/GenBank/DDBJ whole genome shotgun (WGS) entry which is preliminary data.</text>
</comment>
<dbReference type="InterPro" id="IPR013103">
    <property type="entry name" value="RVT_2"/>
</dbReference>
<name>A0A5B6UYW9_9ROSI</name>
<feature type="domain" description="Reverse transcriptase Ty1/copia-type" evidence="1">
    <location>
        <begin position="9"/>
        <end position="70"/>
    </location>
</feature>
<evidence type="ECO:0000313" key="2">
    <source>
        <dbReference type="EMBL" id="KAA3461792.1"/>
    </source>
</evidence>
<dbReference type="Pfam" id="PF07727">
    <property type="entry name" value="RVT_2"/>
    <property type="match status" value="1"/>
</dbReference>
<accession>A0A5B6UYW9</accession>
<dbReference type="Proteomes" id="UP000325315">
    <property type="component" value="Unassembled WGS sequence"/>
</dbReference>
<keyword evidence="3" id="KW-1185">Reference proteome</keyword>
<gene>
    <name evidence="2" type="ORF">EPI10_028340</name>
</gene>
<evidence type="ECO:0000259" key="1">
    <source>
        <dbReference type="Pfam" id="PF07727"/>
    </source>
</evidence>
<organism evidence="2 3">
    <name type="scientific">Gossypium australe</name>
    <dbReference type="NCBI Taxonomy" id="47621"/>
    <lineage>
        <taxon>Eukaryota</taxon>
        <taxon>Viridiplantae</taxon>
        <taxon>Streptophyta</taxon>
        <taxon>Embryophyta</taxon>
        <taxon>Tracheophyta</taxon>
        <taxon>Spermatophyta</taxon>
        <taxon>Magnoliopsida</taxon>
        <taxon>eudicotyledons</taxon>
        <taxon>Gunneridae</taxon>
        <taxon>Pentapetalae</taxon>
        <taxon>rosids</taxon>
        <taxon>malvids</taxon>
        <taxon>Malvales</taxon>
        <taxon>Malvaceae</taxon>
        <taxon>Malvoideae</taxon>
        <taxon>Gossypium</taxon>
    </lineage>
</organism>
<proteinExistence type="predicted"/>
<dbReference type="AlphaFoldDB" id="A0A5B6UYW9"/>